<evidence type="ECO:0000313" key="3">
    <source>
        <dbReference type="Proteomes" id="UP000823842"/>
    </source>
</evidence>
<evidence type="ECO:0000256" key="1">
    <source>
        <dbReference type="SAM" id="Coils"/>
    </source>
</evidence>
<protein>
    <submittedName>
        <fullName evidence="2">PD-(D/E)XK nuclease family transposase</fullName>
    </submittedName>
</protein>
<comment type="caution">
    <text evidence="2">The sequence shown here is derived from an EMBL/GenBank/DDBJ whole genome shotgun (WGS) entry which is preliminary data.</text>
</comment>
<organism evidence="2 3">
    <name type="scientific">Candidatus Blautia faecavium</name>
    <dbReference type="NCBI Taxonomy" id="2838487"/>
    <lineage>
        <taxon>Bacteria</taxon>
        <taxon>Bacillati</taxon>
        <taxon>Bacillota</taxon>
        <taxon>Clostridia</taxon>
        <taxon>Lachnospirales</taxon>
        <taxon>Lachnospiraceae</taxon>
        <taxon>Blautia</taxon>
    </lineage>
</organism>
<dbReference type="AlphaFoldDB" id="A0A9D2RW74"/>
<reference evidence="2" key="1">
    <citation type="journal article" date="2021" name="PeerJ">
        <title>Extensive microbial diversity within the chicken gut microbiome revealed by metagenomics and culture.</title>
        <authorList>
            <person name="Gilroy R."/>
            <person name="Ravi A."/>
            <person name="Getino M."/>
            <person name="Pursley I."/>
            <person name="Horton D.L."/>
            <person name="Alikhan N.F."/>
            <person name="Baker D."/>
            <person name="Gharbi K."/>
            <person name="Hall N."/>
            <person name="Watson M."/>
            <person name="Adriaenssens E.M."/>
            <person name="Foster-Nyarko E."/>
            <person name="Jarju S."/>
            <person name="Secka A."/>
            <person name="Antonio M."/>
            <person name="Oren A."/>
            <person name="Chaudhuri R.R."/>
            <person name="La Ragione R."/>
            <person name="Hildebrand F."/>
            <person name="Pallen M.J."/>
        </authorList>
    </citation>
    <scope>NUCLEOTIDE SEQUENCE</scope>
    <source>
        <strain evidence="2">ChiSjej1B19-5720</strain>
    </source>
</reference>
<accession>A0A9D2RW74</accession>
<proteinExistence type="predicted"/>
<dbReference type="EMBL" id="DWYZ01000173">
    <property type="protein sequence ID" value="HJB28962.1"/>
    <property type="molecule type" value="Genomic_DNA"/>
</dbReference>
<dbReference type="Pfam" id="PF12784">
    <property type="entry name" value="PDDEXK_2"/>
    <property type="match status" value="1"/>
</dbReference>
<evidence type="ECO:0000313" key="2">
    <source>
        <dbReference type="EMBL" id="HJB28962.1"/>
    </source>
</evidence>
<reference evidence="2" key="2">
    <citation type="submission" date="2021-04" db="EMBL/GenBank/DDBJ databases">
        <authorList>
            <person name="Gilroy R."/>
        </authorList>
    </citation>
    <scope>NUCLEOTIDE SEQUENCE</scope>
    <source>
        <strain evidence="2">ChiSjej1B19-5720</strain>
    </source>
</reference>
<sequence length="360" mass="41970">MKNASLKQYFPLIPTRQELLEEIQANQKQNVIFQGWAPEAQEEFLDFCTGVKGVKTLYDGIFKEVMNPETTPEYLNELLSLLLGKKVEIIEVLPNDNSRIGDESSLLIMDIVVRLEDGSIADIEIQRLGYAFPGERSACYGADLLLRQYKRVRGQKEKKKFSYRDIKNVYIIVFFEKSPREFSQYPDHYIHFFQQKSDTGLSLPLLQKYFFIPLDIFKESLHNKGIQNRLDGWLTFLSSEDPEDICALLDRYPDFRDLYEHIYQICRNMENIMGIFSEELLQMDRNTVQYMIDEMQETIDRQKEALAEKDEALAEKENALVDALAERDKALAEKNNALAEKDKELSEMKARIRELEAGKK</sequence>
<dbReference type="Proteomes" id="UP000823842">
    <property type="component" value="Unassembled WGS sequence"/>
</dbReference>
<name>A0A9D2RW74_9FIRM</name>
<feature type="coiled-coil region" evidence="1">
    <location>
        <begin position="292"/>
        <end position="358"/>
    </location>
</feature>
<gene>
    <name evidence="2" type="ORF">IAA06_09245</name>
</gene>
<keyword evidence="1" id="KW-0175">Coiled coil</keyword>